<dbReference type="Proteomes" id="UP000515163">
    <property type="component" value="Unplaced"/>
</dbReference>
<dbReference type="AlphaFoldDB" id="A0A6P8HQT7"/>
<dbReference type="InParanoid" id="A0A6P8HQT7"/>
<dbReference type="KEGG" id="aten:116294076"/>
<protein>
    <submittedName>
        <fullName evidence="2">Uncharacterized protein LOC116294076</fullName>
    </submittedName>
</protein>
<organism evidence="1 2">
    <name type="scientific">Actinia tenebrosa</name>
    <name type="common">Australian red waratah sea anemone</name>
    <dbReference type="NCBI Taxonomy" id="6105"/>
    <lineage>
        <taxon>Eukaryota</taxon>
        <taxon>Metazoa</taxon>
        <taxon>Cnidaria</taxon>
        <taxon>Anthozoa</taxon>
        <taxon>Hexacorallia</taxon>
        <taxon>Actiniaria</taxon>
        <taxon>Actiniidae</taxon>
        <taxon>Actinia</taxon>
    </lineage>
</organism>
<name>A0A6P8HQT7_ACTTE</name>
<evidence type="ECO:0000313" key="2">
    <source>
        <dbReference type="RefSeq" id="XP_031557468.1"/>
    </source>
</evidence>
<evidence type="ECO:0000313" key="1">
    <source>
        <dbReference type="Proteomes" id="UP000515163"/>
    </source>
</evidence>
<gene>
    <name evidence="2" type="primary">LOC116294076</name>
</gene>
<proteinExistence type="predicted"/>
<dbReference type="GeneID" id="116294076"/>
<dbReference type="RefSeq" id="XP_031557468.1">
    <property type="nucleotide sequence ID" value="XM_031701608.1"/>
</dbReference>
<reference evidence="2" key="1">
    <citation type="submission" date="2025-08" db="UniProtKB">
        <authorList>
            <consortium name="RefSeq"/>
        </authorList>
    </citation>
    <scope>IDENTIFICATION</scope>
    <source>
        <tissue evidence="2">Tentacle</tissue>
    </source>
</reference>
<keyword evidence="1" id="KW-1185">Reference proteome</keyword>
<accession>A0A6P8HQT7</accession>
<dbReference type="OrthoDB" id="5954650at2759"/>
<sequence length="145" mass="16624">MSFCRTPKQIACSIGRRHKTKCGLSSRYHSQTEVIVVSECRRNTMTHLRNLKLSREQVSEGDLILLRVGLFVNGSNSMTVCPKHREVLGIYWRPVHRCQHPLHKSRKPGKCDRGVALQMSREINEQWDVLVQIGSDNAERSIKST</sequence>